<keyword evidence="1" id="KW-0472">Membrane</keyword>
<name>A0A556MGS4_9SPHI</name>
<dbReference type="AlphaFoldDB" id="A0A556MGS4"/>
<comment type="caution">
    <text evidence="3">The sequence shown here is derived from an EMBL/GenBank/DDBJ whole genome shotgun (WGS) entry which is preliminary data.</text>
</comment>
<proteinExistence type="predicted"/>
<dbReference type="InterPro" id="IPR012938">
    <property type="entry name" value="Glc/Sorbosone_DH"/>
</dbReference>
<dbReference type="RefSeq" id="WP_144249175.1">
    <property type="nucleotide sequence ID" value="NZ_VLPK01000003.1"/>
</dbReference>
<accession>A0A556MGS4</accession>
<reference evidence="3 4" key="1">
    <citation type="submission" date="2019-07" db="EMBL/GenBank/DDBJ databases">
        <authorList>
            <person name="Huq M.A."/>
        </authorList>
    </citation>
    <scope>NUCLEOTIDE SEQUENCE [LARGE SCALE GENOMIC DNA]</scope>
    <source>
        <strain evidence="3 4">MAH-19</strain>
    </source>
</reference>
<protein>
    <submittedName>
        <fullName evidence="3">PQQ-dependent sugar dehydrogenase</fullName>
    </submittedName>
</protein>
<dbReference type="Proteomes" id="UP000318733">
    <property type="component" value="Unassembled WGS sequence"/>
</dbReference>
<evidence type="ECO:0000313" key="3">
    <source>
        <dbReference type="EMBL" id="TSJ39137.1"/>
    </source>
</evidence>
<evidence type="ECO:0000313" key="4">
    <source>
        <dbReference type="Proteomes" id="UP000318733"/>
    </source>
</evidence>
<dbReference type="PANTHER" id="PTHR19328:SF75">
    <property type="entry name" value="ALDOSE SUGAR DEHYDROGENASE YLII"/>
    <property type="match status" value="1"/>
</dbReference>
<dbReference type="InterPro" id="IPR011042">
    <property type="entry name" value="6-blade_b-propeller_TolB-like"/>
</dbReference>
<sequence length="416" mass="46068">MKKVTPVKTIYYASISSLLVLATVFTLPSFTKNSDPATITVKSEKVTDGLQAPTALIFPENGKAWVTEQTGKIRLLKNGKLTDVVVLDLKSKMIKVNTGYEERGLLNVVLHPKFSSNGKFYVFYSRPTTTQNPANNRKFDHTDVVAEYKMLPNSDQADPNSERIILTQNKPDGNHNGSGIVFGADGYLYVTFGDGGGQHDQHGPIGNGQNMDTWLGKVLRINVNVDSTYSVPKDNPFVGKAGYKPEIWAYGFRNPYRISIDKVSKKLFIGEVGQDTWEEVDILEKGANYGWRLVEGNHCHNPAQGCDFTGLTPPITEYNHREGVSVIGGYVYNGQQVTSLKSKYIFGDWTGPIWYLQKSGNTWLRGKITIQNYPENAKITGWGEDQSGELYFLTNTDTGPGPVGATTGSIYKIIKN</sequence>
<dbReference type="InterPro" id="IPR011041">
    <property type="entry name" value="Quinoprot_gluc/sorb_DH_b-prop"/>
</dbReference>
<keyword evidence="4" id="KW-1185">Reference proteome</keyword>
<feature type="domain" description="Glucose/Sorbosone dehydrogenase" evidence="2">
    <location>
        <begin position="50"/>
        <end position="359"/>
    </location>
</feature>
<dbReference type="SUPFAM" id="SSF50952">
    <property type="entry name" value="Soluble quinoprotein glucose dehydrogenase"/>
    <property type="match status" value="1"/>
</dbReference>
<evidence type="ECO:0000256" key="1">
    <source>
        <dbReference type="SAM" id="Phobius"/>
    </source>
</evidence>
<organism evidence="3 4">
    <name type="scientific">Mucilaginibacter corticis</name>
    <dbReference type="NCBI Taxonomy" id="2597670"/>
    <lineage>
        <taxon>Bacteria</taxon>
        <taxon>Pseudomonadati</taxon>
        <taxon>Bacteroidota</taxon>
        <taxon>Sphingobacteriia</taxon>
        <taxon>Sphingobacteriales</taxon>
        <taxon>Sphingobacteriaceae</taxon>
        <taxon>Mucilaginibacter</taxon>
    </lineage>
</organism>
<dbReference type="Gene3D" id="2.120.10.30">
    <property type="entry name" value="TolB, C-terminal domain"/>
    <property type="match status" value="1"/>
</dbReference>
<keyword evidence="1" id="KW-0812">Transmembrane</keyword>
<dbReference type="EMBL" id="VLPK01000003">
    <property type="protein sequence ID" value="TSJ39137.1"/>
    <property type="molecule type" value="Genomic_DNA"/>
</dbReference>
<dbReference type="PANTHER" id="PTHR19328">
    <property type="entry name" value="HEDGEHOG-INTERACTING PROTEIN"/>
    <property type="match status" value="1"/>
</dbReference>
<gene>
    <name evidence="3" type="ORF">FO440_15340</name>
</gene>
<feature type="transmembrane region" description="Helical" evidence="1">
    <location>
        <begin position="9"/>
        <end position="30"/>
    </location>
</feature>
<dbReference type="OrthoDB" id="9770043at2"/>
<dbReference type="Pfam" id="PF07995">
    <property type="entry name" value="GSDH"/>
    <property type="match status" value="1"/>
</dbReference>
<keyword evidence="1" id="KW-1133">Transmembrane helix</keyword>
<evidence type="ECO:0000259" key="2">
    <source>
        <dbReference type="Pfam" id="PF07995"/>
    </source>
</evidence>